<dbReference type="PANTHER" id="PTHR46323:SF2">
    <property type="entry name" value="BETA-GALACTOSIDASE"/>
    <property type="match status" value="1"/>
</dbReference>
<dbReference type="Proteomes" id="UP000284277">
    <property type="component" value="Unassembled WGS sequence"/>
</dbReference>
<evidence type="ECO:0000256" key="2">
    <source>
        <dbReference type="ARBA" id="ARBA00012756"/>
    </source>
</evidence>
<dbReference type="Gene3D" id="2.60.120.260">
    <property type="entry name" value="Galactose-binding domain-like"/>
    <property type="match status" value="2"/>
</dbReference>
<dbReference type="GO" id="GO:0004565">
    <property type="term" value="F:beta-galactosidase activity"/>
    <property type="evidence" value="ECO:0007669"/>
    <property type="project" value="UniProtKB-EC"/>
</dbReference>
<dbReference type="SUPFAM" id="SSF51445">
    <property type="entry name" value="(Trans)glycosidases"/>
    <property type="match status" value="1"/>
</dbReference>
<keyword evidence="4" id="KW-0326">Glycosidase</keyword>
<proteinExistence type="predicted"/>
<dbReference type="InterPro" id="IPR008979">
    <property type="entry name" value="Galactose-bd-like_sf"/>
</dbReference>
<dbReference type="InterPro" id="IPR050347">
    <property type="entry name" value="Bact_Beta-galactosidase"/>
</dbReference>
<comment type="catalytic activity">
    <reaction evidence="1">
        <text>Hydrolysis of terminal non-reducing beta-D-galactose residues in beta-D-galactosides.</text>
        <dbReference type="EC" id="3.2.1.23"/>
    </reaction>
</comment>
<keyword evidence="3" id="KW-0378">Hydrolase</keyword>
<dbReference type="EC" id="3.2.1.23" evidence="2"/>
<name>A0A419T1E5_9FIRM</name>
<dbReference type="SUPFAM" id="SSF49785">
    <property type="entry name" value="Galactose-binding domain-like"/>
    <property type="match status" value="2"/>
</dbReference>
<dbReference type="AlphaFoldDB" id="A0A419T1E5"/>
<protein>
    <recommendedName>
        <fullName evidence="2">beta-galactosidase</fullName>
        <ecNumber evidence="2">3.2.1.23</ecNumber>
    </recommendedName>
</protein>
<evidence type="ECO:0000256" key="1">
    <source>
        <dbReference type="ARBA" id="ARBA00001412"/>
    </source>
</evidence>
<dbReference type="PANTHER" id="PTHR46323">
    <property type="entry name" value="BETA-GALACTOSIDASE"/>
    <property type="match status" value="1"/>
</dbReference>
<accession>A0A419T1E5</accession>
<evidence type="ECO:0000256" key="3">
    <source>
        <dbReference type="ARBA" id="ARBA00022801"/>
    </source>
</evidence>
<evidence type="ECO:0000313" key="5">
    <source>
        <dbReference type="EMBL" id="RKD31295.1"/>
    </source>
</evidence>
<dbReference type="InterPro" id="IPR017853">
    <property type="entry name" value="GH"/>
</dbReference>
<comment type="caution">
    <text evidence="5">The sequence shown here is derived from an EMBL/GenBank/DDBJ whole genome shotgun (WGS) entry which is preliminary data.</text>
</comment>
<dbReference type="GO" id="GO:0005990">
    <property type="term" value="P:lactose catabolic process"/>
    <property type="evidence" value="ECO:0007669"/>
    <property type="project" value="TreeGrafter"/>
</dbReference>
<dbReference type="GO" id="GO:0009341">
    <property type="term" value="C:beta-galactosidase complex"/>
    <property type="evidence" value="ECO:0007669"/>
    <property type="project" value="TreeGrafter"/>
</dbReference>
<dbReference type="OrthoDB" id="9814867at2"/>
<dbReference type="Gene3D" id="3.20.20.80">
    <property type="entry name" value="Glycosidases"/>
    <property type="match status" value="1"/>
</dbReference>
<evidence type="ECO:0000313" key="6">
    <source>
        <dbReference type="Proteomes" id="UP000284277"/>
    </source>
</evidence>
<dbReference type="EMBL" id="MCIA01000022">
    <property type="protein sequence ID" value="RKD31295.1"/>
    <property type="molecule type" value="Genomic_DNA"/>
</dbReference>
<reference evidence="5 6" key="1">
    <citation type="submission" date="2016-08" db="EMBL/GenBank/DDBJ databases">
        <title>A new outlook on sporulation: Clostridium algidixylanolyticum.</title>
        <authorList>
            <person name="Poppleton D.I."/>
            <person name="Gribaldo S."/>
        </authorList>
    </citation>
    <scope>NUCLEOTIDE SEQUENCE [LARGE SCALE GENOMIC DNA]</scope>
    <source>
        <strain evidence="5 6">SPL73</strain>
    </source>
</reference>
<evidence type="ECO:0000256" key="4">
    <source>
        <dbReference type="ARBA" id="ARBA00023295"/>
    </source>
</evidence>
<keyword evidence="6" id="KW-1185">Reference proteome</keyword>
<sequence length="1025" mass="117630">MLMDLSGIWDLWITPQEKGQELVTQFFIEGNDLPPERPSREADGPITLPGILQGQGYGDEIQKDTPWVSGLHDPFWYEREEYQFGQEKEVLVPFLSQAPRHFIGLAWYEREILIPEDTEEEIYLHIELTRWRSHAWVDGVYMGSDCSLCTAHEINLGRLKKGSHRLSVLIDNRFQYPYRPDGHGVSDALGASWNGMAGKIVLLSGAEMKKRERDQKEYATTHKRTMEVADGMILADGRPEYFRGTHFGGDYPLTGYPYTDLEWWRNLMKKVKDWGFNFIRCHSLCPPEAAFLAADEEGIYLQPECGMWNVFNEGIPMLEVLMEETRRILKQFGHHPSFALFSPTNEPSGQWYGPLRQWVKETRSFDDSLGYGGRRLYTAQSGWFYDVPPKDIIGTDYIYFHRSAYGPILGGNIRNHEGFKGKDYRPSLEGSTLPVISHEMGQWCAYPDFSVIDKFTGYLRPGNYQVFREHARAKGLLELNQAFVRFSGKNQVMMYKEEFEANLRTPYLYGYEMLDLHDYMGQGTALVGVLDPFWDNKGYATPEEFRKFNSKTVILARISSYVIKSTEPVTIPVELCHFGKEDITKGIVRWKLEKEGMGSVFEVIEQGEFREITVSVGKNLSVGTLNLHLSYITQNSKLKLTIFLGEIENDWPLYVYVKKKETPKETVLYTRKWEEAKEALLSGGRVVYSPYLSDLDFDCPPLSIRPVFWNSQMGPGWCRSLGLMMNSKHPIFRMFPTEEHGGWQWEDILSNSRGFLLDGMPEGFGPIIRGIDDWNRNLSLSLLMEGKVGDGKLLLVTACLEGSFEKRPEAYSLKEALLSYAASEEFAPQTQLPLSSIEKHLFPNHRMKALHAEYIPEPDAIVHGLDALNEENPNTSVWIEKDNYPISVDICVEEPVLICGLLMVPDQKDRMHQGCVKDYSIEVERDGSFEEIARGQFISSFMTQKVEFDEGVTTKILRFTALSGYGAGERIEWEEREDGWYQRKGEGKAAIQAAGFHFILDQQVEGNDIAYWNENRKSRTKEIEE</sequence>
<organism evidence="5 6">
    <name type="scientific">Lacrimispora algidixylanolytica</name>
    <dbReference type="NCBI Taxonomy" id="94868"/>
    <lineage>
        <taxon>Bacteria</taxon>
        <taxon>Bacillati</taxon>
        <taxon>Bacillota</taxon>
        <taxon>Clostridia</taxon>
        <taxon>Lachnospirales</taxon>
        <taxon>Lachnospiraceae</taxon>
        <taxon>Lacrimispora</taxon>
    </lineage>
</organism>
<gene>
    <name evidence="5" type="ORF">BET01_20825</name>
</gene>
<dbReference type="RefSeq" id="WP_120197136.1">
    <property type="nucleotide sequence ID" value="NZ_MCIA01000022.1"/>
</dbReference>